<keyword evidence="1" id="KW-0472">Membrane</keyword>
<keyword evidence="1" id="KW-1133">Transmembrane helix</keyword>
<dbReference type="Pfam" id="PF02681">
    <property type="entry name" value="DUF212"/>
    <property type="match status" value="1"/>
</dbReference>
<feature type="transmembrane region" description="Helical" evidence="1">
    <location>
        <begin position="132"/>
        <end position="153"/>
    </location>
</feature>
<evidence type="ECO:0000313" key="2">
    <source>
        <dbReference type="EMBL" id="HJC36699.1"/>
    </source>
</evidence>
<dbReference type="InterPro" id="IPR036938">
    <property type="entry name" value="PAP2/HPO_sf"/>
</dbReference>
<proteinExistence type="predicted"/>
<organism evidence="2 3">
    <name type="scientific">Candidatus Merdibacter merdavium</name>
    <dbReference type="NCBI Taxonomy" id="2838692"/>
    <lineage>
        <taxon>Bacteria</taxon>
        <taxon>Bacillati</taxon>
        <taxon>Bacillota</taxon>
        <taxon>Erysipelotrichia</taxon>
        <taxon>Erysipelotrichales</taxon>
        <taxon>Erysipelotrichaceae</taxon>
        <taxon>Merdibacter</taxon>
    </lineage>
</organism>
<protein>
    <submittedName>
        <fullName evidence="2">Divergent PAP2 family protein</fullName>
    </submittedName>
</protein>
<sequence>MIVSPSLYPLIAALLANVAAQVLKLFNYYFRSGRWDLHQVISCGGFPSSHSSTVTALALAIGLQEGFTSPFFAITCIFAFIVVYDAVNVRYYAGKNIQLTKQLISDIEEMQKVNFSDPIYHEKIKDVLGHKFVEAIGGILLGLLVALILSPMIP</sequence>
<accession>A0A9D2NTJ7</accession>
<comment type="caution">
    <text evidence="2">The sequence shown here is derived from an EMBL/GenBank/DDBJ whole genome shotgun (WGS) entry which is preliminary data.</text>
</comment>
<evidence type="ECO:0000256" key="1">
    <source>
        <dbReference type="SAM" id="Phobius"/>
    </source>
</evidence>
<evidence type="ECO:0000313" key="3">
    <source>
        <dbReference type="Proteomes" id="UP000823896"/>
    </source>
</evidence>
<dbReference type="InterPro" id="IPR003832">
    <property type="entry name" value="DUF212"/>
</dbReference>
<name>A0A9D2NTJ7_9FIRM</name>
<reference evidence="2" key="2">
    <citation type="submission" date="2021-04" db="EMBL/GenBank/DDBJ databases">
        <authorList>
            <person name="Gilroy R."/>
        </authorList>
    </citation>
    <scope>NUCLEOTIDE SEQUENCE</scope>
    <source>
        <strain evidence="2">CHK187-11901</strain>
    </source>
</reference>
<reference evidence="2" key="1">
    <citation type="journal article" date="2021" name="PeerJ">
        <title>Extensive microbial diversity within the chicken gut microbiome revealed by metagenomics and culture.</title>
        <authorList>
            <person name="Gilroy R."/>
            <person name="Ravi A."/>
            <person name="Getino M."/>
            <person name="Pursley I."/>
            <person name="Horton D.L."/>
            <person name="Alikhan N.F."/>
            <person name="Baker D."/>
            <person name="Gharbi K."/>
            <person name="Hall N."/>
            <person name="Watson M."/>
            <person name="Adriaenssens E.M."/>
            <person name="Foster-Nyarko E."/>
            <person name="Jarju S."/>
            <person name="Secka A."/>
            <person name="Antonio M."/>
            <person name="Oren A."/>
            <person name="Chaudhuri R.R."/>
            <person name="La Ragione R."/>
            <person name="Hildebrand F."/>
            <person name="Pallen M.J."/>
        </authorList>
    </citation>
    <scope>NUCLEOTIDE SEQUENCE</scope>
    <source>
        <strain evidence="2">CHK187-11901</strain>
    </source>
</reference>
<dbReference type="PANTHER" id="PTHR31446">
    <property type="entry name" value="ACID PHOSPHATASE/VANADIUM-DEPENDENT HALOPEROXIDASE-RELATED PROTEIN"/>
    <property type="match status" value="1"/>
</dbReference>
<dbReference type="PANTHER" id="PTHR31446:SF29">
    <property type="entry name" value="ACID PHOSPHATASE_VANADIUM-DEPENDENT HALOPEROXIDASE-RELATED PROTEIN"/>
    <property type="match status" value="1"/>
</dbReference>
<dbReference type="Proteomes" id="UP000823896">
    <property type="component" value="Unassembled WGS sequence"/>
</dbReference>
<dbReference type="AlphaFoldDB" id="A0A9D2NTJ7"/>
<dbReference type="EMBL" id="DWWM01000042">
    <property type="protein sequence ID" value="HJC36699.1"/>
    <property type="molecule type" value="Genomic_DNA"/>
</dbReference>
<keyword evidence="1" id="KW-0812">Transmembrane</keyword>
<feature type="transmembrane region" description="Helical" evidence="1">
    <location>
        <begin position="71"/>
        <end position="93"/>
    </location>
</feature>
<gene>
    <name evidence="2" type="ORF">H9702_06165</name>
</gene>
<dbReference type="SUPFAM" id="SSF48317">
    <property type="entry name" value="Acid phosphatase/Vanadium-dependent haloperoxidase"/>
    <property type="match status" value="1"/>
</dbReference>